<protein>
    <recommendedName>
        <fullName evidence="1">DNA (cytosine-5-)-methyltransferase</fullName>
        <ecNumber evidence="1">2.1.1.37</ecNumber>
    </recommendedName>
</protein>
<dbReference type="PRINTS" id="PR00105">
    <property type="entry name" value="C5METTRFRASE"/>
</dbReference>
<evidence type="ECO:0000256" key="4">
    <source>
        <dbReference type="ARBA" id="ARBA00022691"/>
    </source>
</evidence>
<keyword evidence="5" id="KW-0680">Restriction system</keyword>
<organism evidence="7 8">
    <name type="scientific">Salipiger aestuarii</name>
    <dbReference type="NCBI Taxonomy" id="568098"/>
    <lineage>
        <taxon>Bacteria</taxon>
        <taxon>Pseudomonadati</taxon>
        <taxon>Pseudomonadota</taxon>
        <taxon>Alphaproteobacteria</taxon>
        <taxon>Rhodobacterales</taxon>
        <taxon>Roseobacteraceae</taxon>
        <taxon>Salipiger</taxon>
    </lineage>
</organism>
<dbReference type="PANTHER" id="PTHR10629:SF52">
    <property type="entry name" value="DNA (CYTOSINE-5)-METHYLTRANSFERASE 1"/>
    <property type="match status" value="1"/>
</dbReference>
<comment type="catalytic activity">
    <reaction evidence="6">
        <text>a 2'-deoxycytidine in DNA + S-adenosyl-L-methionine = a 5-methyl-2'-deoxycytidine in DNA + S-adenosyl-L-homocysteine + H(+)</text>
        <dbReference type="Rhea" id="RHEA:13681"/>
        <dbReference type="Rhea" id="RHEA-COMP:11369"/>
        <dbReference type="Rhea" id="RHEA-COMP:11370"/>
        <dbReference type="ChEBI" id="CHEBI:15378"/>
        <dbReference type="ChEBI" id="CHEBI:57856"/>
        <dbReference type="ChEBI" id="CHEBI:59789"/>
        <dbReference type="ChEBI" id="CHEBI:85452"/>
        <dbReference type="ChEBI" id="CHEBI:85454"/>
        <dbReference type="EC" id="2.1.1.37"/>
    </reaction>
</comment>
<evidence type="ECO:0000313" key="8">
    <source>
        <dbReference type="Proteomes" id="UP000249165"/>
    </source>
</evidence>
<reference evidence="7 8" key="1">
    <citation type="submission" date="2018-06" db="EMBL/GenBank/DDBJ databases">
        <title>Genomic Encyclopedia of Archaeal and Bacterial Type Strains, Phase II (KMG-II): from individual species to whole genera.</title>
        <authorList>
            <person name="Goeker M."/>
        </authorList>
    </citation>
    <scope>NUCLEOTIDE SEQUENCE [LARGE SCALE GENOMIC DNA]</scope>
    <source>
        <strain evidence="7 8">DSM 22011</strain>
    </source>
</reference>
<evidence type="ECO:0000256" key="6">
    <source>
        <dbReference type="ARBA" id="ARBA00047422"/>
    </source>
</evidence>
<dbReference type="Gene3D" id="3.40.50.150">
    <property type="entry name" value="Vaccinia Virus protein VP39"/>
    <property type="match status" value="1"/>
</dbReference>
<evidence type="ECO:0000256" key="5">
    <source>
        <dbReference type="ARBA" id="ARBA00022747"/>
    </source>
</evidence>
<dbReference type="GO" id="GO:0003886">
    <property type="term" value="F:DNA (cytosine-5-)-methyltransferase activity"/>
    <property type="evidence" value="ECO:0007669"/>
    <property type="project" value="UniProtKB-EC"/>
</dbReference>
<dbReference type="Proteomes" id="UP000249165">
    <property type="component" value="Unassembled WGS sequence"/>
</dbReference>
<dbReference type="InterPro" id="IPR001525">
    <property type="entry name" value="C5_MeTfrase"/>
</dbReference>
<evidence type="ECO:0000313" key="7">
    <source>
        <dbReference type="EMBL" id="RAK24077.1"/>
    </source>
</evidence>
<gene>
    <name evidence="7" type="ORF">ATI53_1001184</name>
</gene>
<dbReference type="Gene3D" id="3.90.120.10">
    <property type="entry name" value="DNA Methylase, subunit A, domain 2"/>
    <property type="match status" value="1"/>
</dbReference>
<keyword evidence="4" id="KW-0949">S-adenosyl-L-methionine</keyword>
<sequence length="739" mass="79359">MRDLFLFPTVDPVTEARPLIVDSFAGGGGASTGIEMALGRSPDIAINHNPAALALHAANHPETLHLSENVFQVDPLDHLARRHIGLMWFSPDCKHFSKAKGGKPVARNIRDLAWIIPGWIERIQKSGGRVDVVMMENVEEFAGWGPLIETDRGLMPCPKRKGETFLRWSKALKRLGGKIERRELRACDYGAPTIRKRLFVIIRFDGLPITWPAPTHGDPASEAVKSGNLKPWRTAAECIDWSQPCPSIFDSSAQIFEKLGLRAKRPLADNTLARVARGMKRYVLDADEPFLVNLTHGGRTESAAAPLRTITGAHRGEKAVIVPTLTNVANSKTTGRGPNAWDIKEPTRTVTSSSGFALVAASVTRFNSGATGSPMTAPMPTVTANSYIKRPGGAAPLGILAPALATYYGHDEAPGVRSATLEDPLRRVTVDNRHALIAPSLLSLKGTARRDRAADAPHPTVLAGGGHSAVVAPVLTYAQQGGKSRPITAPHHTICASRKDQNAVIIPTLIQTGYGERPGQAPRALDIDQPLGTVVAGGIKHAACAAFIAQQNGGPRMADHAGHPADAPLSTVTSSGSNQTPIAAFFAKYYGTGDGAKMDEPAHTVTVRDRFAHVEASLSDPEFTPEHHDLARQVADFLRAHGAWDGDEFVTITRRGETFVVVDIGLRMLTPRELFNAQGFPPDYVIDGVWREQDGDWTFAPFTKDVQVSCCGNSVCPPLAAALAQANCGHLALTQETVA</sequence>
<keyword evidence="2 7" id="KW-0489">Methyltransferase</keyword>
<name>A0A327YW07_9RHOB</name>
<dbReference type="GO" id="GO:0009307">
    <property type="term" value="P:DNA restriction-modification system"/>
    <property type="evidence" value="ECO:0007669"/>
    <property type="project" value="UniProtKB-KW"/>
</dbReference>
<dbReference type="RefSeq" id="WP_240778536.1">
    <property type="nucleotide sequence ID" value="NZ_LIQE01000003.1"/>
</dbReference>
<accession>A0A327YW07</accession>
<comment type="caution">
    <text evidence="7">The sequence shown here is derived from an EMBL/GenBank/DDBJ whole genome shotgun (WGS) entry which is preliminary data.</text>
</comment>
<proteinExistence type="predicted"/>
<dbReference type="InterPro" id="IPR029063">
    <property type="entry name" value="SAM-dependent_MTases_sf"/>
</dbReference>
<dbReference type="InterPro" id="IPR050390">
    <property type="entry name" value="C5-Methyltransferase"/>
</dbReference>
<dbReference type="AlphaFoldDB" id="A0A327YW07"/>
<dbReference type="GO" id="GO:0044027">
    <property type="term" value="P:negative regulation of gene expression via chromosomal CpG island methylation"/>
    <property type="evidence" value="ECO:0007669"/>
    <property type="project" value="TreeGrafter"/>
</dbReference>
<evidence type="ECO:0000256" key="3">
    <source>
        <dbReference type="ARBA" id="ARBA00022679"/>
    </source>
</evidence>
<keyword evidence="8" id="KW-1185">Reference proteome</keyword>
<dbReference type="GO" id="GO:0003677">
    <property type="term" value="F:DNA binding"/>
    <property type="evidence" value="ECO:0007669"/>
    <property type="project" value="TreeGrafter"/>
</dbReference>
<dbReference type="EMBL" id="QLMG01000001">
    <property type="protein sequence ID" value="RAK24077.1"/>
    <property type="molecule type" value="Genomic_DNA"/>
</dbReference>
<dbReference type="EC" id="2.1.1.37" evidence="1"/>
<dbReference type="GO" id="GO:0032259">
    <property type="term" value="P:methylation"/>
    <property type="evidence" value="ECO:0007669"/>
    <property type="project" value="UniProtKB-KW"/>
</dbReference>
<evidence type="ECO:0000256" key="1">
    <source>
        <dbReference type="ARBA" id="ARBA00011975"/>
    </source>
</evidence>
<dbReference type="Pfam" id="PF00145">
    <property type="entry name" value="DNA_methylase"/>
    <property type="match status" value="1"/>
</dbReference>
<dbReference type="SUPFAM" id="SSF53335">
    <property type="entry name" value="S-adenosyl-L-methionine-dependent methyltransferases"/>
    <property type="match status" value="1"/>
</dbReference>
<evidence type="ECO:0000256" key="2">
    <source>
        <dbReference type="ARBA" id="ARBA00022603"/>
    </source>
</evidence>
<dbReference type="PANTHER" id="PTHR10629">
    <property type="entry name" value="CYTOSINE-SPECIFIC METHYLTRANSFERASE"/>
    <property type="match status" value="1"/>
</dbReference>
<keyword evidence="3 7" id="KW-0808">Transferase</keyword>